<dbReference type="InterPro" id="IPR049244">
    <property type="entry name" value="DUF6879"/>
</dbReference>
<evidence type="ECO:0000313" key="2">
    <source>
        <dbReference type="EMBL" id="GAA0955079.1"/>
    </source>
</evidence>
<reference evidence="2 3" key="1">
    <citation type="journal article" date="2019" name="Int. J. Syst. Evol. Microbiol.">
        <title>The Global Catalogue of Microorganisms (GCM) 10K type strain sequencing project: providing services to taxonomists for standard genome sequencing and annotation.</title>
        <authorList>
            <consortium name="The Broad Institute Genomics Platform"/>
            <consortium name="The Broad Institute Genome Sequencing Center for Infectious Disease"/>
            <person name="Wu L."/>
            <person name="Ma J."/>
        </authorList>
    </citation>
    <scope>NUCLEOTIDE SEQUENCE [LARGE SCALE GENOMIC DNA]</scope>
    <source>
        <strain evidence="2 3">JCM 11136</strain>
    </source>
</reference>
<accession>A0ABN1RD81</accession>
<comment type="caution">
    <text evidence="2">The sequence shown here is derived from an EMBL/GenBank/DDBJ whole genome shotgun (WGS) entry which is preliminary data.</text>
</comment>
<organism evidence="2 3">
    <name type="scientific">Nonomuraea longicatena</name>
    <dbReference type="NCBI Taxonomy" id="83682"/>
    <lineage>
        <taxon>Bacteria</taxon>
        <taxon>Bacillati</taxon>
        <taxon>Actinomycetota</taxon>
        <taxon>Actinomycetes</taxon>
        <taxon>Streptosporangiales</taxon>
        <taxon>Streptosporangiaceae</taxon>
        <taxon>Nonomuraea</taxon>
    </lineage>
</organism>
<dbReference type="Pfam" id="PF21806">
    <property type="entry name" value="DUF6879"/>
    <property type="match status" value="1"/>
</dbReference>
<feature type="domain" description="DUF6879" evidence="1">
    <location>
        <begin position="5"/>
        <end position="169"/>
    </location>
</feature>
<dbReference type="EMBL" id="BAAAHQ010000085">
    <property type="protein sequence ID" value="GAA0955079.1"/>
    <property type="molecule type" value="Genomic_DNA"/>
</dbReference>
<evidence type="ECO:0000313" key="3">
    <source>
        <dbReference type="Proteomes" id="UP001501578"/>
    </source>
</evidence>
<keyword evidence="3" id="KW-1185">Reference proteome</keyword>
<protein>
    <recommendedName>
        <fullName evidence="1">DUF6879 domain-containing protein</fullName>
    </recommendedName>
</protein>
<proteinExistence type="predicted"/>
<name>A0ABN1RD81_9ACTN</name>
<gene>
    <name evidence="2" type="ORF">GCM10009560_79050</name>
</gene>
<evidence type="ECO:0000259" key="1">
    <source>
        <dbReference type="Pfam" id="PF21806"/>
    </source>
</evidence>
<dbReference type="RefSeq" id="WP_343955571.1">
    <property type="nucleotide sequence ID" value="NZ_BAAAHQ010000085.1"/>
</dbReference>
<sequence>MITPEEFGRLFETFEREAFRLETLDFYDSGGTQIGLPAFLAGEEEPEQFKNSPWTVTVSNAVQAGKRMYRAHVVTTPLTDYLRFEFAWGYHRNAKAGEEFYILDLAQRNVPGLPSHDFWLFDEQKVVRMDYDDQGAYLGAEVLPETRTAEYVRYRDLALEHAESLAAFWERHG</sequence>
<dbReference type="Proteomes" id="UP001501578">
    <property type="component" value="Unassembled WGS sequence"/>
</dbReference>